<reference evidence="12 13" key="1">
    <citation type="journal article" date="2009" name="Stand. Genomic Sci.">
        <title>Complete genome sequence of Slackia heliotrinireducens type strain (RHS 1).</title>
        <authorList>
            <person name="Pukall R."/>
            <person name="Lapidus A."/>
            <person name="Nolan M."/>
            <person name="Copeland A."/>
            <person name="Glavina Del Rio T."/>
            <person name="Lucas S."/>
            <person name="Chen F."/>
            <person name="Tice H."/>
            <person name="Cheng J.F."/>
            <person name="Chertkov O."/>
            <person name="Bruce D."/>
            <person name="Goodwin L."/>
            <person name="Kuske C."/>
            <person name="Brettin T."/>
            <person name="Detter J.C."/>
            <person name="Han C."/>
            <person name="Pitluck S."/>
            <person name="Pati A."/>
            <person name="Mavrommatis K."/>
            <person name="Ivanova N."/>
            <person name="Ovchinnikova G."/>
            <person name="Chen A."/>
            <person name="Palaniappan K."/>
            <person name="Schneider S."/>
            <person name="Rohde M."/>
            <person name="Chain P."/>
            <person name="D'haeseleer P."/>
            <person name="Goker M."/>
            <person name="Bristow J."/>
            <person name="Eisen J.A."/>
            <person name="Markowitz V."/>
            <person name="Kyrpides N.C."/>
            <person name="Klenk H.P."/>
            <person name="Hugenholtz P."/>
        </authorList>
    </citation>
    <scope>NUCLEOTIDE SEQUENCE [LARGE SCALE GENOMIC DNA]</scope>
    <source>
        <strain evidence="13">ATCC 29202 / DSM 20476 / NCTC 11029 / RHS 1</strain>
    </source>
</reference>
<dbReference type="InterPro" id="IPR016205">
    <property type="entry name" value="Glycerol_DH"/>
</dbReference>
<keyword evidence="9" id="KW-0862">Zinc</keyword>
<dbReference type="AlphaFoldDB" id="C7N3J6"/>
<gene>
    <name evidence="12" type="ordered locus">Shel_27210</name>
</gene>
<feature type="domain" description="Alcohol dehydrogenase iron-type/glycerol dehydrogenase GldA" evidence="11">
    <location>
        <begin position="5"/>
        <end position="148"/>
    </location>
</feature>
<dbReference type="GO" id="GO:0046872">
    <property type="term" value="F:metal ion binding"/>
    <property type="evidence" value="ECO:0007669"/>
    <property type="project" value="UniProtKB-KW"/>
</dbReference>
<accession>C7N3J6</accession>
<feature type="binding site" evidence="10">
    <location>
        <position position="126"/>
    </location>
    <ligand>
        <name>NAD(+)</name>
        <dbReference type="ChEBI" id="CHEBI:57540"/>
    </ligand>
</feature>
<dbReference type="CDD" id="cd08550">
    <property type="entry name" value="GlyDH-like"/>
    <property type="match status" value="1"/>
</dbReference>
<feature type="binding site" evidence="10">
    <location>
        <begin position="89"/>
        <end position="93"/>
    </location>
    <ligand>
        <name>NAD(+)</name>
        <dbReference type="ChEBI" id="CHEBI:57540"/>
    </ligand>
</feature>
<proteinExistence type="inferred from homology"/>
<dbReference type="GO" id="GO:0008888">
    <property type="term" value="F:glycerol dehydrogenase (NAD+) activity"/>
    <property type="evidence" value="ECO:0007669"/>
    <property type="project" value="UniProtKB-EC"/>
</dbReference>
<feature type="binding site" evidence="10">
    <location>
        <position position="120"/>
    </location>
    <ligand>
        <name>NAD(+)</name>
        <dbReference type="ChEBI" id="CHEBI:57540"/>
    </ligand>
</feature>
<dbReference type="SUPFAM" id="SSF56796">
    <property type="entry name" value="Dehydroquinate synthase-like"/>
    <property type="match status" value="1"/>
</dbReference>
<dbReference type="KEGG" id="shi:Shel_27210"/>
<organism evidence="12 13">
    <name type="scientific">Slackia heliotrinireducens (strain ATCC 29202 / DSM 20476 / NCTC 11029 / RHS 1)</name>
    <name type="common">Peptococcus heliotrinreducens</name>
    <dbReference type="NCBI Taxonomy" id="471855"/>
    <lineage>
        <taxon>Bacteria</taxon>
        <taxon>Bacillati</taxon>
        <taxon>Actinomycetota</taxon>
        <taxon>Coriobacteriia</taxon>
        <taxon>Eggerthellales</taxon>
        <taxon>Eggerthellaceae</taxon>
        <taxon>Slackia</taxon>
    </lineage>
</organism>
<feature type="binding site" evidence="9">
    <location>
        <position position="166"/>
    </location>
    <ligand>
        <name>glycerol</name>
        <dbReference type="ChEBI" id="CHEBI:17754"/>
    </ligand>
</feature>
<name>C7N3J6_SLAHD</name>
<evidence type="ECO:0000256" key="7">
    <source>
        <dbReference type="ARBA" id="ARBA00040132"/>
    </source>
</evidence>
<evidence type="ECO:0000256" key="1">
    <source>
        <dbReference type="ARBA" id="ARBA00007358"/>
    </source>
</evidence>
<keyword evidence="4 10" id="KW-0520">NAD</keyword>
<evidence type="ECO:0000256" key="8">
    <source>
        <dbReference type="ARBA" id="ARBA00049006"/>
    </source>
</evidence>
<comment type="catalytic activity">
    <reaction evidence="8">
        <text>glycerol + NAD(+) = dihydroxyacetone + NADH + H(+)</text>
        <dbReference type="Rhea" id="RHEA:13769"/>
        <dbReference type="ChEBI" id="CHEBI:15378"/>
        <dbReference type="ChEBI" id="CHEBI:16016"/>
        <dbReference type="ChEBI" id="CHEBI:17754"/>
        <dbReference type="ChEBI" id="CHEBI:57540"/>
        <dbReference type="ChEBI" id="CHEBI:57945"/>
        <dbReference type="EC" id="1.1.1.6"/>
    </reaction>
</comment>
<evidence type="ECO:0000256" key="3">
    <source>
        <dbReference type="ARBA" id="ARBA00023002"/>
    </source>
</evidence>
<evidence type="ECO:0000256" key="2">
    <source>
        <dbReference type="ARBA" id="ARBA00022723"/>
    </source>
</evidence>
<dbReference type="Pfam" id="PF00465">
    <property type="entry name" value="Fe-ADH"/>
    <property type="match status" value="1"/>
</dbReference>
<dbReference type="PIRSF" id="PIRSF000112">
    <property type="entry name" value="Glycerol_dehydrogenase"/>
    <property type="match status" value="1"/>
</dbReference>
<evidence type="ECO:0000256" key="4">
    <source>
        <dbReference type="ARBA" id="ARBA00023027"/>
    </source>
</evidence>
<feature type="binding site" evidence="9">
    <location>
        <position position="252"/>
    </location>
    <ligand>
        <name>glycerol</name>
        <dbReference type="ChEBI" id="CHEBI:17754"/>
    </ligand>
</feature>
<evidence type="ECO:0000259" key="11">
    <source>
        <dbReference type="Pfam" id="PF00465"/>
    </source>
</evidence>
<feature type="binding site" evidence="9">
    <location>
        <position position="271"/>
    </location>
    <ligand>
        <name>glycerol</name>
        <dbReference type="ChEBI" id="CHEBI:17754"/>
    </ligand>
</feature>
<dbReference type="STRING" id="471855.Shel_27210"/>
<dbReference type="HOGENOM" id="CLU_044754_3_0_11"/>
<protein>
    <recommendedName>
        <fullName evidence="7">Glycerol dehydrogenase</fullName>
        <ecNumber evidence="6">1.1.1.6</ecNumber>
    </recommendedName>
</protein>
<dbReference type="PROSITE" id="PS00913">
    <property type="entry name" value="ADH_IRON_1"/>
    <property type="match status" value="1"/>
</dbReference>
<dbReference type="eggNOG" id="COG0371">
    <property type="taxonomic scope" value="Bacteria"/>
</dbReference>
<dbReference type="InterPro" id="IPR001670">
    <property type="entry name" value="ADH_Fe/GldA"/>
</dbReference>
<evidence type="ECO:0000313" key="12">
    <source>
        <dbReference type="EMBL" id="ACV23719.1"/>
    </source>
</evidence>
<dbReference type="PANTHER" id="PTHR43616:SF5">
    <property type="entry name" value="GLYCEROL DEHYDROGENASE 1"/>
    <property type="match status" value="1"/>
</dbReference>
<keyword evidence="13" id="KW-1185">Reference proteome</keyword>
<evidence type="ECO:0000256" key="6">
    <source>
        <dbReference type="ARBA" id="ARBA00039147"/>
    </source>
</evidence>
<keyword evidence="2 9" id="KW-0479">Metal-binding</keyword>
<dbReference type="EC" id="1.1.1.6" evidence="6"/>
<evidence type="ECO:0000256" key="10">
    <source>
        <dbReference type="PIRSR" id="PIRSR000112-3"/>
    </source>
</evidence>
<sequence length="352" mass="37876">MGAGRYLQEKGVITLLGSEVLLLGSKAFVLGGPCSYPLVRDAVESSFSAASAAFEAVTHEAPATRDDARRLADQALACGCDVIVGIGGGRMMDVAKTVSCSAGLPLIEVPTSIATCAAYTPLSVMYDAQGKADGVWRFTREVDAVIVDMDIMANQPPRLIAAGVLDAMAKMPEISNGGTGLTCDNSRVDRFAAYQYACINYDLLHRYGTQACQDAANGQVTEALERITFANMALTGIVSALTRGFHQTALAHRFYDGMRTFFGQDSKPWLHGELVAIGLIMQCTFNGAPDQAQELREFMRSMDMPCSLADIGFSGDDPRTAQVRDYVAHTEFVDDSPECQERFAQSFAKIIS</sequence>
<comment type="pathway">
    <text evidence="5">Polyol metabolism; glycerol fermentation; glycerone phosphate from glycerol (oxidative route): step 1/2.</text>
</comment>
<evidence type="ECO:0000256" key="5">
    <source>
        <dbReference type="ARBA" id="ARBA00037918"/>
    </source>
</evidence>
<keyword evidence="3" id="KW-0560">Oxidoreductase</keyword>
<dbReference type="Proteomes" id="UP000002026">
    <property type="component" value="Chromosome"/>
</dbReference>
<comment type="cofactor">
    <cofactor evidence="9">
        <name>Zn(2+)</name>
        <dbReference type="ChEBI" id="CHEBI:29105"/>
    </cofactor>
    <text evidence="9">Binds 1 zinc ion per subunit.</text>
</comment>
<dbReference type="EMBL" id="CP001684">
    <property type="protein sequence ID" value="ACV23719.1"/>
    <property type="molecule type" value="Genomic_DNA"/>
</dbReference>
<dbReference type="Gene3D" id="3.40.50.1970">
    <property type="match status" value="1"/>
</dbReference>
<feature type="binding site" evidence="10">
    <location>
        <position position="122"/>
    </location>
    <ligand>
        <name>NAD(+)</name>
        <dbReference type="ChEBI" id="CHEBI:57540"/>
    </ligand>
</feature>
<evidence type="ECO:0000256" key="9">
    <source>
        <dbReference type="PIRSR" id="PIRSR000112-1"/>
    </source>
</evidence>
<dbReference type="InterPro" id="IPR018211">
    <property type="entry name" value="ADH_Fe_CS"/>
</dbReference>
<dbReference type="Gene3D" id="1.20.1090.10">
    <property type="entry name" value="Dehydroquinate synthase-like - alpha domain"/>
    <property type="match status" value="1"/>
</dbReference>
<evidence type="ECO:0000313" key="13">
    <source>
        <dbReference type="Proteomes" id="UP000002026"/>
    </source>
</evidence>
<comment type="similarity">
    <text evidence="1">Belongs to the iron-containing alcohol dehydrogenase family.</text>
</comment>
<dbReference type="PANTHER" id="PTHR43616">
    <property type="entry name" value="GLYCEROL DEHYDROGENASE"/>
    <property type="match status" value="1"/>
</dbReference>